<evidence type="ECO:0000313" key="4">
    <source>
        <dbReference type="RefSeq" id="XP_031417952.2"/>
    </source>
</evidence>
<dbReference type="NCBIfam" id="NF040941">
    <property type="entry name" value="GGGWT_bact"/>
    <property type="match status" value="1"/>
</dbReference>
<dbReference type="InterPro" id="IPR002181">
    <property type="entry name" value="Fibrinogen_a/b/g_C_dom"/>
</dbReference>
<dbReference type="OrthoDB" id="7735550at2759"/>
<feature type="domain" description="Fibrinogen C-terminal" evidence="2">
    <location>
        <begin position="8"/>
        <end position="227"/>
    </location>
</feature>
<dbReference type="PANTHER" id="PTHR19143">
    <property type="entry name" value="FIBRINOGEN/TENASCIN/ANGIOPOEITIN"/>
    <property type="match status" value="1"/>
</dbReference>
<keyword evidence="1" id="KW-1015">Disulfide bond</keyword>
<dbReference type="AlphaFoldDB" id="A0A6P8F469"/>
<dbReference type="PANTHER" id="PTHR19143:SF225">
    <property type="entry name" value="MICROFIBRIL-ASSOCIATED GLYCOPROTEIN 4"/>
    <property type="match status" value="1"/>
</dbReference>
<evidence type="ECO:0000256" key="1">
    <source>
        <dbReference type="ARBA" id="ARBA00023157"/>
    </source>
</evidence>
<dbReference type="GO" id="GO:0048251">
    <property type="term" value="P:elastic fiber assembly"/>
    <property type="evidence" value="ECO:0007669"/>
    <property type="project" value="TreeGrafter"/>
</dbReference>
<dbReference type="Proteomes" id="UP000515152">
    <property type="component" value="Chromosome 24"/>
</dbReference>
<name>A0A6P8F469_CLUHA</name>
<dbReference type="GeneID" id="116219124"/>
<dbReference type="Pfam" id="PF00147">
    <property type="entry name" value="Fibrinogen_C"/>
    <property type="match status" value="1"/>
</dbReference>
<reference evidence="4" key="1">
    <citation type="submission" date="2025-08" db="UniProtKB">
        <authorList>
            <consortium name="RefSeq"/>
        </authorList>
    </citation>
    <scope>IDENTIFICATION</scope>
</reference>
<evidence type="ECO:0000259" key="2">
    <source>
        <dbReference type="PROSITE" id="PS51406"/>
    </source>
</evidence>
<dbReference type="RefSeq" id="XP_031417952.2">
    <property type="nucleotide sequence ID" value="XM_031562092.2"/>
</dbReference>
<dbReference type="CDD" id="cd00087">
    <property type="entry name" value="FReD"/>
    <property type="match status" value="1"/>
</dbReference>
<gene>
    <name evidence="4" type="primary">LOC116219124</name>
</gene>
<sequence>MTKYGQEDTRVRYPVDCLGWYEPGRPSGVYTIYPGGPISPLQVYCDMETDGGGWTVFQRRMDGTLNFYRPWDHYKKGFGNKKGEHWLGLENIIKLTNMIRSELRVDMEDFEGGKMNAQYVPFSVGPESLGYTLHLGSFINGGAGDSLTYSAGMKFSTFDHDQDASYDNCAKKYLGAFWYGDCHLANPNGVYMWGADHTLPGGGVEWYTFKGSNYSLKAISMKIRPSVLGTFKEVIKV</sequence>
<dbReference type="GO" id="GO:0005615">
    <property type="term" value="C:extracellular space"/>
    <property type="evidence" value="ECO:0007669"/>
    <property type="project" value="TreeGrafter"/>
</dbReference>
<organism evidence="3 4">
    <name type="scientific">Clupea harengus</name>
    <name type="common">Atlantic herring</name>
    <dbReference type="NCBI Taxonomy" id="7950"/>
    <lineage>
        <taxon>Eukaryota</taxon>
        <taxon>Metazoa</taxon>
        <taxon>Chordata</taxon>
        <taxon>Craniata</taxon>
        <taxon>Vertebrata</taxon>
        <taxon>Euteleostomi</taxon>
        <taxon>Actinopterygii</taxon>
        <taxon>Neopterygii</taxon>
        <taxon>Teleostei</taxon>
        <taxon>Clupei</taxon>
        <taxon>Clupeiformes</taxon>
        <taxon>Clupeoidei</taxon>
        <taxon>Clupeidae</taxon>
        <taxon>Clupea</taxon>
    </lineage>
</organism>
<dbReference type="FunFam" id="3.90.215.10:FF:000001">
    <property type="entry name" value="Tenascin isoform 1"/>
    <property type="match status" value="1"/>
</dbReference>
<proteinExistence type="predicted"/>
<protein>
    <submittedName>
        <fullName evidence="4">Microfibril-associated glycoprotein 4-like</fullName>
    </submittedName>
</protein>
<dbReference type="PROSITE" id="PS51406">
    <property type="entry name" value="FIBRINOGEN_C_2"/>
    <property type="match status" value="1"/>
</dbReference>
<dbReference type="KEGG" id="char:116219124"/>
<accession>A0A6P8F469</accession>
<evidence type="ECO:0000313" key="3">
    <source>
        <dbReference type="Proteomes" id="UP000515152"/>
    </source>
</evidence>
<dbReference type="SMART" id="SM00186">
    <property type="entry name" value="FBG"/>
    <property type="match status" value="1"/>
</dbReference>
<keyword evidence="3" id="KW-1185">Reference proteome</keyword>
<dbReference type="InterPro" id="IPR050373">
    <property type="entry name" value="Fibrinogen_C-term_domain"/>
</dbReference>